<evidence type="ECO:0000313" key="1">
    <source>
        <dbReference type="EMBL" id="RMZ67645.1"/>
    </source>
</evidence>
<keyword evidence="2" id="KW-1185">Reference proteome</keyword>
<organism evidence="1 2">
    <name type="scientific">Pyrenophora seminiperda CCB06</name>
    <dbReference type="NCBI Taxonomy" id="1302712"/>
    <lineage>
        <taxon>Eukaryota</taxon>
        <taxon>Fungi</taxon>
        <taxon>Dikarya</taxon>
        <taxon>Ascomycota</taxon>
        <taxon>Pezizomycotina</taxon>
        <taxon>Dothideomycetes</taxon>
        <taxon>Pleosporomycetidae</taxon>
        <taxon>Pleosporales</taxon>
        <taxon>Pleosporineae</taxon>
        <taxon>Pleosporaceae</taxon>
        <taxon>Pyrenophora</taxon>
    </lineage>
</organism>
<dbReference type="EMBL" id="KE747810">
    <property type="protein sequence ID" value="RMZ67645.1"/>
    <property type="molecule type" value="Genomic_DNA"/>
</dbReference>
<evidence type="ECO:0000313" key="2">
    <source>
        <dbReference type="Proteomes" id="UP000265663"/>
    </source>
</evidence>
<name>A0A3M7LZH1_9PLEO</name>
<sequence>MTPLRELGDTKYSALGIIDPVRSEETTKGRHKDTPTIIFDRGCQVTDLMRMRNKPHVVHEKLDTTACDGNTAFQCIHWFPLSTKVICNGGQQAVCGNDRLLAHVVQQKATSTQKTGRPDIRRSEHLPVSRILNLITVNPEEIQELVIVLNGVPASYISECCCLKVEDMTPTDSQTWFLMH</sequence>
<protein>
    <submittedName>
        <fullName evidence="1">Uncharacterized protein</fullName>
    </submittedName>
</protein>
<proteinExistence type="predicted"/>
<reference evidence="1 2" key="1">
    <citation type="journal article" date="2014" name="PLoS ONE">
        <title>De novo Genome Assembly of the Fungal Plant Pathogen Pyrenophora semeniperda.</title>
        <authorList>
            <person name="Soliai M.M."/>
            <person name="Meyer S.E."/>
            <person name="Udall J.A."/>
            <person name="Elzinga D.E."/>
            <person name="Hermansen R.A."/>
            <person name="Bodily P.M."/>
            <person name="Hart A.A."/>
            <person name="Coleman C.E."/>
        </authorList>
    </citation>
    <scope>NUCLEOTIDE SEQUENCE [LARGE SCALE GENOMIC DNA]</scope>
    <source>
        <strain evidence="1 2">CCB06</strain>
        <tissue evidence="1">Mycelium</tissue>
    </source>
</reference>
<dbReference type="Proteomes" id="UP000265663">
    <property type="component" value="Unassembled WGS sequence"/>
</dbReference>
<accession>A0A3M7LZH1</accession>
<gene>
    <name evidence="1" type="ORF">GMOD_00001602</name>
</gene>
<dbReference type="AlphaFoldDB" id="A0A3M7LZH1"/>